<dbReference type="AlphaFoldDB" id="A0A8C5CUT6"/>
<evidence type="ECO:0000259" key="2">
    <source>
        <dbReference type="Pfam" id="PF15813"/>
    </source>
</evidence>
<feature type="compositionally biased region" description="Basic and acidic residues" evidence="1">
    <location>
        <begin position="468"/>
        <end position="482"/>
    </location>
</feature>
<evidence type="ECO:0000313" key="4">
    <source>
        <dbReference type="Proteomes" id="UP000694546"/>
    </source>
</evidence>
<feature type="domain" description="DUF4708" evidence="2">
    <location>
        <begin position="2"/>
        <end position="210"/>
    </location>
</feature>
<feature type="region of interest" description="Disordered" evidence="1">
    <location>
        <begin position="346"/>
        <end position="366"/>
    </location>
</feature>
<feature type="region of interest" description="Disordered" evidence="1">
    <location>
        <begin position="438"/>
        <end position="505"/>
    </location>
</feature>
<evidence type="ECO:0000256" key="1">
    <source>
        <dbReference type="SAM" id="MobiDB-lite"/>
    </source>
</evidence>
<protein>
    <submittedName>
        <fullName evidence="3">Si:ch211-152c8.2</fullName>
    </submittedName>
</protein>
<organism evidence="3 4">
    <name type="scientific">Gadus morhua</name>
    <name type="common">Atlantic cod</name>
    <dbReference type="NCBI Taxonomy" id="8049"/>
    <lineage>
        <taxon>Eukaryota</taxon>
        <taxon>Metazoa</taxon>
        <taxon>Chordata</taxon>
        <taxon>Craniata</taxon>
        <taxon>Vertebrata</taxon>
        <taxon>Euteleostomi</taxon>
        <taxon>Actinopterygii</taxon>
        <taxon>Neopterygii</taxon>
        <taxon>Teleostei</taxon>
        <taxon>Neoteleostei</taxon>
        <taxon>Acanthomorphata</taxon>
        <taxon>Zeiogadaria</taxon>
        <taxon>Gadariae</taxon>
        <taxon>Gadiformes</taxon>
        <taxon>Gadoidei</taxon>
        <taxon>Gadidae</taxon>
        <taxon>Gadus</taxon>
    </lineage>
</organism>
<dbReference type="Ensembl" id="ENSGMOT00000037943.1">
    <property type="protein sequence ID" value="ENSGMOP00000065957.1"/>
    <property type="gene ID" value="ENSGMOG00000030936.1"/>
</dbReference>
<evidence type="ECO:0000313" key="3">
    <source>
        <dbReference type="Ensembl" id="ENSGMOP00000065957.1"/>
    </source>
</evidence>
<feature type="region of interest" description="Disordered" evidence="1">
    <location>
        <begin position="413"/>
        <end position="432"/>
    </location>
</feature>
<feature type="compositionally biased region" description="Low complexity" evidence="1">
    <location>
        <begin position="414"/>
        <end position="432"/>
    </location>
</feature>
<feature type="compositionally biased region" description="Polar residues" evidence="1">
    <location>
        <begin position="485"/>
        <end position="504"/>
    </location>
</feature>
<dbReference type="OMA" id="WYIQGRD"/>
<feature type="compositionally biased region" description="Low complexity" evidence="1">
    <location>
        <begin position="347"/>
        <end position="359"/>
    </location>
</feature>
<dbReference type="Pfam" id="PF15813">
    <property type="entry name" value="DUF4708"/>
    <property type="match status" value="1"/>
</dbReference>
<dbReference type="PANTHER" id="PTHR28495:SF1">
    <property type="entry name" value="GENE, 17266-RELATED"/>
    <property type="match status" value="1"/>
</dbReference>
<reference evidence="3" key="2">
    <citation type="submission" date="2025-09" db="UniProtKB">
        <authorList>
            <consortium name="Ensembl"/>
        </authorList>
    </citation>
    <scope>IDENTIFICATION</scope>
</reference>
<keyword evidence="4" id="KW-1185">Reference proteome</keyword>
<reference evidence="3" key="1">
    <citation type="submission" date="2025-08" db="UniProtKB">
        <authorList>
            <consortium name="Ensembl"/>
        </authorList>
    </citation>
    <scope>IDENTIFICATION</scope>
</reference>
<dbReference type="InterPro" id="IPR031643">
    <property type="entry name" value="DUF4708"/>
</dbReference>
<accession>A0A8C5CUT6</accession>
<name>A0A8C5CUT6_GADMO</name>
<dbReference type="GeneTree" id="ENSGT00940000169201"/>
<dbReference type="Proteomes" id="UP000694546">
    <property type="component" value="Chromosome 23"/>
</dbReference>
<proteinExistence type="predicted"/>
<dbReference type="PANTHER" id="PTHR28495">
    <property type="entry name" value="HYPOTHETICAL PROTEIN LOC100359752"/>
    <property type="match status" value="1"/>
</dbReference>
<sequence length="610" mass="66528">MPFYKKGIIQAYGHRHNLQLGTPQCVLPGILQCCMSYSLTTRLAPCWNKAGPYLLSGKEFLTESGRMNAVRMELNASANQICICVEANTVTLPPTKLEDFDFPPMVLRSFSSQMGGVLHTSTGGPSSWCYVLPSMKRGQIISISHQLPIDSPFKCYQDLQKHWHSLYGYNLPEKRVEETIYCSVYFKLVGERLFTYPLSCIRLQPVHCCPRDNLQGAIYPFISDLVDRLQSICGLPVRMTSQPCYPTSSLTSSGSAQVLDGKPVNLATRSALHPVLTQLPAPAAPAVQPSFGLQLPGRSPVSLQPGGGSLGGRREDVCVGVEHEEGVYRSNGTQRQTLVQGRGNTFSASATTASSQSPSPSAPPLKLVPVFRNRVLTRHVDVTQLLAQEQENQRRGGAAEGGRATLATYTNKRAAPATSSPSPSDLCLASSSSSSSLHSSSFVWSQRPHNPIGPPPPSLPSFTHRSKSREVNTHRLTHDRPPEANPTSAPVPNKQPNTKMNPSASKMADVKSGCETQPLTLKPPAHVVQFDVPSDKGGESFESKPKRLKPKIQEVDVEWMAKNNQLSKVNSATLLAWLRGRGAAVRVKDKKEELMLRVMGCLGDLHTHAQ</sequence>